<dbReference type="EMBL" id="JASBWS010000002">
    <property type="protein sequence ID" value="KAJ9117143.1"/>
    <property type="molecule type" value="Genomic_DNA"/>
</dbReference>
<comment type="caution">
    <text evidence="1">The sequence shown here is derived from an EMBL/GenBank/DDBJ whole genome shotgun (WGS) entry which is preliminary data.</text>
</comment>
<accession>A0ACC2WZE8</accession>
<evidence type="ECO:0000313" key="2">
    <source>
        <dbReference type="Proteomes" id="UP001230649"/>
    </source>
</evidence>
<evidence type="ECO:0000313" key="1">
    <source>
        <dbReference type="EMBL" id="KAJ9117143.1"/>
    </source>
</evidence>
<gene>
    <name evidence="1" type="ORF">QFC20_000286</name>
</gene>
<keyword evidence="2" id="KW-1185">Reference proteome</keyword>
<name>A0ACC2WZE8_9TREE</name>
<reference evidence="1" key="1">
    <citation type="submission" date="2023-04" db="EMBL/GenBank/DDBJ databases">
        <title>Draft Genome sequencing of Naganishia species isolated from polar environments using Oxford Nanopore Technology.</title>
        <authorList>
            <person name="Leo P."/>
            <person name="Venkateswaran K."/>
        </authorList>
    </citation>
    <scope>NUCLEOTIDE SEQUENCE</scope>
    <source>
        <strain evidence="1">MNA-CCFEE 5262</strain>
    </source>
</reference>
<proteinExistence type="predicted"/>
<protein>
    <submittedName>
        <fullName evidence="1">Uncharacterized protein</fullName>
    </submittedName>
</protein>
<organism evidence="1 2">
    <name type="scientific">Naganishia adeliensis</name>
    <dbReference type="NCBI Taxonomy" id="92952"/>
    <lineage>
        <taxon>Eukaryota</taxon>
        <taxon>Fungi</taxon>
        <taxon>Dikarya</taxon>
        <taxon>Basidiomycota</taxon>
        <taxon>Agaricomycotina</taxon>
        <taxon>Tremellomycetes</taxon>
        <taxon>Filobasidiales</taxon>
        <taxon>Filobasidiaceae</taxon>
        <taxon>Naganishia</taxon>
    </lineage>
</organism>
<sequence>MVATSTSSSSYTLSLLSSRMSAAHPTHFVPSAFTLKIGSVSPARHIPSALKCPPHVKIAFDARWHSLDGGTAAAWTPWVGNVDVERFYSHQRRTETLDWAREQCGSAVQDDAEGEDDAGPDIDAYYERILKGWTPSLEDISLAPPSDQALLQKMRIAPKPGYELGVCGKIQLFIMQTVDQPTTTSNSTKGTEQTTPVKVFLVDYDLASLVSGGRLLYKERAYQTIEEEPRLPGSPATTTAGPGAKPRAREVLKYAFELHFLCTEKPRKPCRVQKETAPGTTNPRKRRHETASSTNTHRHRSYYLGKQIRLVFPTSSSSLNNTDGAAIAHRQSSLPPVRVERLIEVQNPVPPDFDNARSGEVDSSSQLDQDSTNPPHGPAKLSESLTSESWEGLHARWTMRNQSSSLPKREIRRRASTKDPSRVDDSDRSSGTTDDSRLEHRGQPYGPVISTTSATVVDRDAAILFTRSPTPVQPALLKSPSLLTARLEEMSSLSSQTGPSLPLGADKDSKAEQYPPGQAQRIASPGGGRRRTLWPDDDTERLLSESLQKLPVSYR</sequence>
<dbReference type="Proteomes" id="UP001230649">
    <property type="component" value="Unassembled WGS sequence"/>
</dbReference>